<organism evidence="1 2">
    <name type="scientific">Spinacia oleracea</name>
    <name type="common">Spinach</name>
    <dbReference type="NCBI Taxonomy" id="3562"/>
    <lineage>
        <taxon>Eukaryota</taxon>
        <taxon>Viridiplantae</taxon>
        <taxon>Streptophyta</taxon>
        <taxon>Embryophyta</taxon>
        <taxon>Tracheophyta</taxon>
        <taxon>Spermatophyta</taxon>
        <taxon>Magnoliopsida</taxon>
        <taxon>eudicotyledons</taxon>
        <taxon>Gunneridae</taxon>
        <taxon>Pentapetalae</taxon>
        <taxon>Caryophyllales</taxon>
        <taxon>Chenopodiaceae</taxon>
        <taxon>Chenopodioideae</taxon>
        <taxon>Anserineae</taxon>
        <taxon>Spinacia</taxon>
    </lineage>
</organism>
<dbReference type="GeneID" id="110803576"/>
<name>A0A9R0KBT9_SPIOL</name>
<dbReference type="Proteomes" id="UP000813463">
    <property type="component" value="Chromosome 3"/>
</dbReference>
<dbReference type="AlphaFoldDB" id="A0A9R0KBT9"/>
<sequence length="336" mass="37684">MIFSEADYRGIIFPHDDPLVLALDIANSDVNRVLIDGGSSANIIFWEAFKQSHISEEELTRVNYPVVGFSGSTMYPKGSIRLPVRIGDRSEARDLMVDFLSIKVSAAYNVIIGCPFIHDAQAIVSTYHLTMIYMSNLERPTKIRGSQEAARSCYLTALKTPSMIVHEVNLAREASAKRGRADLNMKHFDERPATTPRPSTYGLTEEIELEVGRQGRTDVIGTETEVGMRVNLIGLLREHADVFSFSANEVSGIDPNVIVHRLNAYKNVRSVRQKKQNFSIEKMAAIQEEVENLLAADFIEPCDYPEWLANVVMVKKPSGSWRMCVDFTNLIRACPK</sequence>
<dbReference type="Gene3D" id="2.40.70.10">
    <property type="entry name" value="Acid Proteases"/>
    <property type="match status" value="1"/>
</dbReference>
<gene>
    <name evidence="2" type="primary">LOC110803576</name>
</gene>
<evidence type="ECO:0000313" key="1">
    <source>
        <dbReference type="Proteomes" id="UP000813463"/>
    </source>
</evidence>
<keyword evidence="1" id="KW-1185">Reference proteome</keyword>
<dbReference type="RefSeq" id="XP_021864795.1">
    <property type="nucleotide sequence ID" value="XM_022009103.1"/>
</dbReference>
<reference evidence="1" key="1">
    <citation type="journal article" date="2021" name="Nat. Commun.">
        <title>Genomic analyses provide insights into spinach domestication and the genetic basis of agronomic traits.</title>
        <authorList>
            <person name="Cai X."/>
            <person name="Sun X."/>
            <person name="Xu C."/>
            <person name="Sun H."/>
            <person name="Wang X."/>
            <person name="Ge C."/>
            <person name="Zhang Z."/>
            <person name="Wang Q."/>
            <person name="Fei Z."/>
            <person name="Jiao C."/>
            <person name="Wang Q."/>
        </authorList>
    </citation>
    <scope>NUCLEOTIDE SEQUENCE [LARGE SCALE GENOMIC DNA]</scope>
    <source>
        <strain evidence="1">cv. Varoflay</strain>
    </source>
</reference>
<reference evidence="2" key="2">
    <citation type="submission" date="2025-08" db="UniProtKB">
        <authorList>
            <consortium name="RefSeq"/>
        </authorList>
    </citation>
    <scope>IDENTIFICATION</scope>
    <source>
        <tissue evidence="2">Leaf</tissue>
    </source>
</reference>
<dbReference type="PANTHER" id="PTHR33240">
    <property type="entry name" value="OS08G0508500 PROTEIN"/>
    <property type="match status" value="1"/>
</dbReference>
<accession>A0A9R0KBT9</accession>
<dbReference type="OrthoDB" id="1727395at2759"/>
<dbReference type="KEGG" id="soe:110803576"/>
<evidence type="ECO:0000313" key="2">
    <source>
        <dbReference type="RefSeq" id="XP_021864795.1"/>
    </source>
</evidence>
<dbReference type="InterPro" id="IPR021109">
    <property type="entry name" value="Peptidase_aspartic_dom_sf"/>
</dbReference>
<dbReference type="CDD" id="cd00303">
    <property type="entry name" value="retropepsin_like"/>
    <property type="match status" value="1"/>
</dbReference>
<protein>
    <submittedName>
        <fullName evidence="2">Uncharacterized protein</fullName>
    </submittedName>
</protein>
<dbReference type="InterPro" id="IPR043502">
    <property type="entry name" value="DNA/RNA_pol_sf"/>
</dbReference>
<proteinExistence type="predicted"/>
<dbReference type="Gene3D" id="3.10.10.10">
    <property type="entry name" value="HIV Type 1 Reverse Transcriptase, subunit A, domain 1"/>
    <property type="match status" value="1"/>
</dbReference>
<dbReference type="PANTHER" id="PTHR33240:SF17">
    <property type="entry name" value="EUKARYOTIC PEPTIDE CHAIN RELEASE FACTOR GTP-BINDING SUBUNIT-LIKE"/>
    <property type="match status" value="1"/>
</dbReference>
<dbReference type="SUPFAM" id="SSF56672">
    <property type="entry name" value="DNA/RNA polymerases"/>
    <property type="match status" value="1"/>
</dbReference>